<dbReference type="RefSeq" id="WP_104421617.1">
    <property type="nucleotide sequence ID" value="NZ_PTJC01000008.1"/>
</dbReference>
<dbReference type="EMBL" id="PTJC01000008">
    <property type="protein sequence ID" value="PPK84283.1"/>
    <property type="molecule type" value="Genomic_DNA"/>
</dbReference>
<evidence type="ECO:0000313" key="2">
    <source>
        <dbReference type="EMBL" id="PPK84283.1"/>
    </source>
</evidence>
<feature type="domain" description="Pyridoxamine 5'-phosphate oxidase Alr4036 family FMN-binding" evidence="1">
    <location>
        <begin position="19"/>
        <end position="95"/>
    </location>
</feature>
<protein>
    <submittedName>
        <fullName evidence="2">Pyridoxamine 5'-phosphate oxidase-like protein</fullName>
    </submittedName>
</protein>
<reference evidence="2 3" key="1">
    <citation type="submission" date="2018-02" db="EMBL/GenBank/DDBJ databases">
        <title>Genomic Encyclopedia of Archaeal and Bacterial Type Strains, Phase II (KMG-II): from individual species to whole genera.</title>
        <authorList>
            <person name="Goeker M."/>
        </authorList>
    </citation>
    <scope>NUCLEOTIDE SEQUENCE [LARGE SCALE GENOMIC DNA]</scope>
    <source>
        <strain evidence="2 3">DSM 29526</strain>
    </source>
</reference>
<dbReference type="SUPFAM" id="SSF50475">
    <property type="entry name" value="FMN-binding split barrel"/>
    <property type="match status" value="1"/>
</dbReference>
<sequence length="200" mass="22090">MSDPFLSVAPALWREAWQLLAASTTSDTPPFATAALATTENAQVARPRTVILRDCDPTEGRLTCYSDRRAIKVKHLEEGSEFSYLCWDPKTSIQFSGGGPTRLASQADHERIFAGLAKHSRKAYATEAAPGTPLPNPATGLPDDWKDRTLPETDYALANFGIFVTRLRWAEVVKLDREGNTRLAARRGNGGDWSFHYLVP</sequence>
<evidence type="ECO:0000313" key="3">
    <source>
        <dbReference type="Proteomes" id="UP000237662"/>
    </source>
</evidence>
<dbReference type="Gene3D" id="2.30.110.10">
    <property type="entry name" value="Electron Transport, Fmn-binding Protein, Chain A"/>
    <property type="match status" value="1"/>
</dbReference>
<comment type="caution">
    <text evidence="2">The sequence shown here is derived from an EMBL/GenBank/DDBJ whole genome shotgun (WGS) entry which is preliminary data.</text>
</comment>
<proteinExistence type="predicted"/>
<organism evidence="2 3">
    <name type="scientific">Neolewinella xylanilytica</name>
    <dbReference type="NCBI Taxonomy" id="1514080"/>
    <lineage>
        <taxon>Bacteria</taxon>
        <taxon>Pseudomonadati</taxon>
        <taxon>Bacteroidota</taxon>
        <taxon>Saprospiria</taxon>
        <taxon>Saprospirales</taxon>
        <taxon>Lewinellaceae</taxon>
        <taxon>Neolewinella</taxon>
    </lineage>
</organism>
<gene>
    <name evidence="2" type="ORF">CLV84_4052</name>
</gene>
<evidence type="ECO:0000259" key="1">
    <source>
        <dbReference type="Pfam" id="PF12766"/>
    </source>
</evidence>
<dbReference type="GO" id="GO:0010181">
    <property type="term" value="F:FMN binding"/>
    <property type="evidence" value="ECO:0007669"/>
    <property type="project" value="InterPro"/>
</dbReference>
<keyword evidence="3" id="KW-1185">Reference proteome</keyword>
<dbReference type="InterPro" id="IPR012349">
    <property type="entry name" value="Split_barrel_FMN-bd"/>
</dbReference>
<dbReference type="AlphaFoldDB" id="A0A2S6I091"/>
<dbReference type="OrthoDB" id="1493996at2"/>
<dbReference type="Proteomes" id="UP000237662">
    <property type="component" value="Unassembled WGS sequence"/>
</dbReference>
<name>A0A2S6I091_9BACT</name>
<accession>A0A2S6I091</accession>
<dbReference type="Pfam" id="PF12766">
    <property type="entry name" value="Pyridox_oxase_2"/>
    <property type="match status" value="1"/>
</dbReference>
<dbReference type="InterPro" id="IPR024624">
    <property type="entry name" value="Pyridox_Oxase_Alr4036_FMN-bd"/>
</dbReference>